<dbReference type="SUPFAM" id="SSF53474">
    <property type="entry name" value="alpha/beta-Hydrolases"/>
    <property type="match status" value="1"/>
</dbReference>
<organism evidence="7 8">
    <name type="scientific">Polyplax serrata</name>
    <name type="common">Common mouse louse</name>
    <dbReference type="NCBI Taxonomy" id="468196"/>
    <lineage>
        <taxon>Eukaryota</taxon>
        <taxon>Metazoa</taxon>
        <taxon>Ecdysozoa</taxon>
        <taxon>Arthropoda</taxon>
        <taxon>Hexapoda</taxon>
        <taxon>Insecta</taxon>
        <taxon>Pterygota</taxon>
        <taxon>Neoptera</taxon>
        <taxon>Paraneoptera</taxon>
        <taxon>Psocodea</taxon>
        <taxon>Troctomorpha</taxon>
        <taxon>Phthiraptera</taxon>
        <taxon>Anoplura</taxon>
        <taxon>Polyplacidae</taxon>
        <taxon>Polyplax</taxon>
    </lineage>
</organism>
<accession>A0ABR1B4F4</accession>
<feature type="transmembrane region" description="Helical" evidence="6">
    <location>
        <begin position="203"/>
        <end position="229"/>
    </location>
</feature>
<comment type="similarity">
    <text evidence="2">Belongs to the TMCO4 family.</text>
</comment>
<comment type="caution">
    <text evidence="7">The sequence shown here is derived from an EMBL/GenBank/DDBJ whole genome shotgun (WGS) entry which is preliminary data.</text>
</comment>
<proteinExistence type="inferred from homology"/>
<protein>
    <recommendedName>
        <fullName evidence="9">Transmembrane and coiled-coil domain-containing protein 4</fullName>
    </recommendedName>
</protein>
<evidence type="ECO:0000313" key="7">
    <source>
        <dbReference type="EMBL" id="KAK6634819.1"/>
    </source>
</evidence>
<gene>
    <name evidence="7" type="ORF">RUM44_000066</name>
</gene>
<evidence type="ECO:0000256" key="1">
    <source>
        <dbReference type="ARBA" id="ARBA00004141"/>
    </source>
</evidence>
<evidence type="ECO:0000256" key="5">
    <source>
        <dbReference type="ARBA" id="ARBA00023136"/>
    </source>
</evidence>
<dbReference type="Gene3D" id="3.40.50.1820">
    <property type="entry name" value="alpha/beta hydrolase"/>
    <property type="match status" value="1"/>
</dbReference>
<dbReference type="PANTHER" id="PTHR17920:SF3">
    <property type="entry name" value="TRANSMEMBRANE AND COILED-COIL DOMAIN-CONTAINING PROTEIN 4"/>
    <property type="match status" value="1"/>
</dbReference>
<keyword evidence="3 6" id="KW-0812">Transmembrane</keyword>
<keyword evidence="5 6" id="KW-0472">Membrane</keyword>
<evidence type="ECO:0008006" key="9">
    <source>
        <dbReference type="Google" id="ProtNLM"/>
    </source>
</evidence>
<evidence type="ECO:0000256" key="4">
    <source>
        <dbReference type="ARBA" id="ARBA00022989"/>
    </source>
</evidence>
<dbReference type="EMBL" id="JAWJWF010000003">
    <property type="protein sequence ID" value="KAK6634819.1"/>
    <property type="molecule type" value="Genomic_DNA"/>
</dbReference>
<sequence>MNWNHAILKFSKSSTAENALPSTHSDTHSEVSLSKSEQRKIGLELTDVGAYSFAAMVSICLHELFDYHWDKKFNSHCISVLLEDLNMPKQVVETMVALAEGHGGHSVHIYTDILLREPCISGKPILLVEYLLYIAVKEGKYDARMRVLIQYFSSLFNVPVEIIDFYEDSFVQYLGSDGKEMTDKFDTPSKHGSSTKKKKIKRCALIGLTALGGGALIGLTGGLAAPLIVAGLETVVGAGSIALLSSTAGTTLIGSFFGAAGAGLTGFKMKKRVGEIEEFAFGILNGNPILNKGLHVTIAISGWLSDSENDNFSRPWCNLLNSREQYYLRYESRYLLELGKAMDYFLNLAVTIFAQEVLKFTVLSGIIAAVGWPATLMTLTSVIDNPWGVCCRRAAEVGKQLAEVLLSRKQGQRPVTLIGYSMGARVVYYCLREMSNKDGCEGIVQEAILLGTPVTGSASDWDNLTRVVSGRIVNGYCKTDYLLKIVYRTTSMKNDVAGLAAIKTSSKRINNIDLTKIVTGHGDYSSKMDEILKLIKVRTLNQAPTTFEMRKSVSEHLNLAKKSKFWSSSLRISRSSEEL</sequence>
<dbReference type="InterPro" id="IPR007941">
    <property type="entry name" value="DUF726"/>
</dbReference>
<keyword evidence="4 6" id="KW-1133">Transmembrane helix</keyword>
<feature type="transmembrane region" description="Helical" evidence="6">
    <location>
        <begin position="241"/>
        <end position="264"/>
    </location>
</feature>
<evidence type="ECO:0000256" key="6">
    <source>
        <dbReference type="SAM" id="Phobius"/>
    </source>
</evidence>
<name>A0ABR1B4F4_POLSC</name>
<evidence type="ECO:0000256" key="2">
    <source>
        <dbReference type="ARBA" id="ARBA00009824"/>
    </source>
</evidence>
<dbReference type="PANTHER" id="PTHR17920">
    <property type="entry name" value="TRANSMEMBRANE AND COILED-COIL DOMAIN-CONTAINING PROTEIN 4 TMCO4"/>
    <property type="match status" value="1"/>
</dbReference>
<keyword evidence="8" id="KW-1185">Reference proteome</keyword>
<evidence type="ECO:0000256" key="3">
    <source>
        <dbReference type="ARBA" id="ARBA00022692"/>
    </source>
</evidence>
<reference evidence="7 8" key="1">
    <citation type="submission" date="2023-09" db="EMBL/GenBank/DDBJ databases">
        <title>Genomes of two closely related lineages of the louse Polyplax serrata with different host specificities.</title>
        <authorList>
            <person name="Martinu J."/>
            <person name="Tarabai H."/>
            <person name="Stefka J."/>
            <person name="Hypsa V."/>
        </authorList>
    </citation>
    <scope>NUCLEOTIDE SEQUENCE [LARGE SCALE GENOMIC DNA]</scope>
    <source>
        <strain evidence="7">98ZLc_SE</strain>
    </source>
</reference>
<comment type="subcellular location">
    <subcellularLocation>
        <location evidence="1">Membrane</location>
        <topology evidence="1">Multi-pass membrane protein</topology>
    </subcellularLocation>
</comment>
<evidence type="ECO:0000313" key="8">
    <source>
        <dbReference type="Proteomes" id="UP001359485"/>
    </source>
</evidence>
<dbReference type="InterPro" id="IPR029058">
    <property type="entry name" value="AB_hydrolase_fold"/>
</dbReference>
<dbReference type="Proteomes" id="UP001359485">
    <property type="component" value="Unassembled WGS sequence"/>
</dbReference>
<dbReference type="Pfam" id="PF05277">
    <property type="entry name" value="DUF726"/>
    <property type="match status" value="1"/>
</dbReference>